<reference evidence="2" key="1">
    <citation type="journal article" date="2011" name="Genome Biol.">
        <title>The draft genome of the carcinogenic human liver fluke Clonorchis sinensis.</title>
        <authorList>
            <person name="Wang X."/>
            <person name="Chen W."/>
            <person name="Huang Y."/>
            <person name="Sun J."/>
            <person name="Men J."/>
            <person name="Liu H."/>
            <person name="Luo F."/>
            <person name="Guo L."/>
            <person name="Lv X."/>
            <person name="Deng C."/>
            <person name="Zhou C."/>
            <person name="Fan Y."/>
            <person name="Li X."/>
            <person name="Huang L."/>
            <person name="Hu Y."/>
            <person name="Liang C."/>
            <person name="Hu X."/>
            <person name="Xu J."/>
            <person name="Yu X."/>
        </authorList>
    </citation>
    <scope>NUCLEOTIDE SEQUENCE [LARGE SCALE GENOMIC DNA]</scope>
    <source>
        <strain evidence="2">Henan</strain>
    </source>
</reference>
<accession>G7Y959</accession>
<evidence type="ECO:0000313" key="3">
    <source>
        <dbReference type="Proteomes" id="UP000008909"/>
    </source>
</evidence>
<dbReference type="AlphaFoldDB" id="G7Y959"/>
<dbReference type="EMBL" id="DF142963">
    <property type="protein sequence ID" value="GAA49494.1"/>
    <property type="molecule type" value="Genomic_DNA"/>
</dbReference>
<sequence length="186" mass="20163">MRRFKTARMSPGSNPTVFPDSLRESSDRALPGLDRASCQKLLSDQFVEGVQPALGAQLRLAGAAGQLSVRELVNLARGLAETPLATLQSQEKRDGSPVDELRTTVDQLAEQLAAIKTKSRRSHFSRDAKRIYEKTYCSHASSIVSTVTLVVQPIPLGGRMGLAGGEREPSALVIAVAGPLEWRDHF</sequence>
<gene>
    <name evidence="2" type="ORF">CLF_103150</name>
</gene>
<organism evidence="2 3">
    <name type="scientific">Clonorchis sinensis</name>
    <name type="common">Chinese liver fluke</name>
    <dbReference type="NCBI Taxonomy" id="79923"/>
    <lineage>
        <taxon>Eukaryota</taxon>
        <taxon>Metazoa</taxon>
        <taxon>Spiralia</taxon>
        <taxon>Lophotrochozoa</taxon>
        <taxon>Platyhelminthes</taxon>
        <taxon>Trematoda</taxon>
        <taxon>Digenea</taxon>
        <taxon>Opisthorchiida</taxon>
        <taxon>Opisthorchiata</taxon>
        <taxon>Opisthorchiidae</taxon>
        <taxon>Clonorchis</taxon>
    </lineage>
</organism>
<protein>
    <submittedName>
        <fullName evidence="2">Gap-Pol polyprotein</fullName>
    </submittedName>
</protein>
<evidence type="ECO:0000313" key="2">
    <source>
        <dbReference type="EMBL" id="GAA49494.1"/>
    </source>
</evidence>
<evidence type="ECO:0000256" key="1">
    <source>
        <dbReference type="SAM" id="MobiDB-lite"/>
    </source>
</evidence>
<name>G7Y959_CLOSI</name>
<proteinExistence type="predicted"/>
<dbReference type="Proteomes" id="UP000008909">
    <property type="component" value="Unassembled WGS sequence"/>
</dbReference>
<reference key="2">
    <citation type="submission" date="2011-10" db="EMBL/GenBank/DDBJ databases">
        <title>The genome and transcriptome sequence of Clonorchis sinensis provide insights into the carcinogenic liver fluke.</title>
        <authorList>
            <person name="Wang X."/>
            <person name="Huang Y."/>
            <person name="Chen W."/>
            <person name="Liu H."/>
            <person name="Guo L."/>
            <person name="Chen Y."/>
            <person name="Luo F."/>
            <person name="Zhou W."/>
            <person name="Sun J."/>
            <person name="Mao Q."/>
            <person name="Liang P."/>
            <person name="Zhou C."/>
            <person name="Tian Y."/>
            <person name="Men J."/>
            <person name="Lv X."/>
            <person name="Huang L."/>
            <person name="Zhou J."/>
            <person name="Hu Y."/>
            <person name="Li R."/>
            <person name="Zhang F."/>
            <person name="Lei H."/>
            <person name="Li X."/>
            <person name="Hu X."/>
            <person name="Liang C."/>
            <person name="Xu J."/>
            <person name="Wu Z."/>
            <person name="Yu X."/>
        </authorList>
    </citation>
    <scope>NUCLEOTIDE SEQUENCE</scope>
    <source>
        <strain>Henan</strain>
    </source>
</reference>
<feature type="region of interest" description="Disordered" evidence="1">
    <location>
        <begin position="1"/>
        <end position="26"/>
    </location>
</feature>
<keyword evidence="3" id="KW-1185">Reference proteome</keyword>